<comment type="similarity">
    <text evidence="2">Belongs to the CND2 H2 (condensin-2 subunit 2) family.</text>
</comment>
<keyword evidence="4" id="KW-0226">DNA condensation</keyword>
<feature type="region of interest" description="Disordered" evidence="7">
    <location>
        <begin position="417"/>
        <end position="455"/>
    </location>
</feature>
<feature type="compositionally biased region" description="Acidic residues" evidence="7">
    <location>
        <begin position="425"/>
        <end position="440"/>
    </location>
</feature>
<reference evidence="10" key="1">
    <citation type="journal article" date="2023" name="Science">
        <title>Genome structures resolve the early diversification of teleost fishes.</title>
        <authorList>
            <person name="Parey E."/>
            <person name="Louis A."/>
            <person name="Montfort J."/>
            <person name="Bouchez O."/>
            <person name="Roques C."/>
            <person name="Iampietro C."/>
            <person name="Lluch J."/>
            <person name="Castinel A."/>
            <person name="Donnadieu C."/>
            <person name="Desvignes T."/>
            <person name="Floi Bucao C."/>
            <person name="Jouanno E."/>
            <person name="Wen M."/>
            <person name="Mejri S."/>
            <person name="Dirks R."/>
            <person name="Jansen H."/>
            <person name="Henkel C."/>
            <person name="Chen W.J."/>
            <person name="Zahm M."/>
            <person name="Cabau C."/>
            <person name="Klopp C."/>
            <person name="Thompson A.W."/>
            <person name="Robinson-Rechavi M."/>
            <person name="Braasch I."/>
            <person name="Lecointre G."/>
            <person name="Bobe J."/>
            <person name="Postlethwait J.H."/>
            <person name="Berthelot C."/>
            <person name="Roest Crollius H."/>
            <person name="Guiguen Y."/>
        </authorList>
    </citation>
    <scope>NUCLEOTIDE SEQUENCE</scope>
    <source>
        <strain evidence="10">Concon-B</strain>
    </source>
</reference>
<protein>
    <recommendedName>
        <fullName evidence="3">Condensin-2 complex subunit H2</fullName>
    </recommendedName>
    <alternativeName>
        <fullName evidence="6">Non-SMC condensin II complex subunit H2</fullName>
    </alternativeName>
</protein>
<evidence type="ECO:0000256" key="4">
    <source>
        <dbReference type="ARBA" id="ARBA00023067"/>
    </source>
</evidence>
<gene>
    <name evidence="10" type="ORF">COCON_G00118440</name>
</gene>
<evidence type="ECO:0000313" key="11">
    <source>
        <dbReference type="Proteomes" id="UP001152803"/>
    </source>
</evidence>
<comment type="caution">
    <text evidence="10">The sequence shown here is derived from an EMBL/GenBank/DDBJ whole genome shotgun (WGS) entry which is preliminary data.</text>
</comment>
<evidence type="ECO:0000256" key="1">
    <source>
        <dbReference type="ARBA" id="ARBA00004123"/>
    </source>
</evidence>
<dbReference type="InterPro" id="IPR031737">
    <property type="entry name" value="CNDH2_C"/>
</dbReference>
<evidence type="ECO:0000313" key="10">
    <source>
        <dbReference type="EMBL" id="KAJ8269237.1"/>
    </source>
</evidence>
<dbReference type="PANTHER" id="PTHR14324:SF3">
    <property type="entry name" value="CONDENSIN-2 COMPLEX SUBUNIT H2"/>
    <property type="match status" value="1"/>
</dbReference>
<dbReference type="Pfam" id="PF06278">
    <property type="entry name" value="CNDH2_N"/>
    <property type="match status" value="1"/>
</dbReference>
<dbReference type="InterPro" id="IPR009378">
    <property type="entry name" value="H2_N"/>
</dbReference>
<dbReference type="EMBL" id="JAFJMO010000008">
    <property type="protein sequence ID" value="KAJ8269237.1"/>
    <property type="molecule type" value="Genomic_DNA"/>
</dbReference>
<dbReference type="GO" id="GO:0010032">
    <property type="term" value="P:meiotic chromosome condensation"/>
    <property type="evidence" value="ECO:0007669"/>
    <property type="project" value="TreeGrafter"/>
</dbReference>
<dbReference type="GO" id="GO:0005634">
    <property type="term" value="C:nucleus"/>
    <property type="evidence" value="ECO:0007669"/>
    <property type="project" value="UniProtKB-SubCell"/>
</dbReference>
<keyword evidence="5" id="KW-0539">Nucleus</keyword>
<dbReference type="GO" id="GO:0003682">
    <property type="term" value="F:chromatin binding"/>
    <property type="evidence" value="ECO:0007669"/>
    <property type="project" value="TreeGrafter"/>
</dbReference>
<dbReference type="GO" id="GO:0051306">
    <property type="term" value="P:mitotic sister chromatid separation"/>
    <property type="evidence" value="ECO:0007669"/>
    <property type="project" value="TreeGrafter"/>
</dbReference>
<evidence type="ECO:0000256" key="2">
    <source>
        <dbReference type="ARBA" id="ARBA00007844"/>
    </source>
</evidence>
<evidence type="ECO:0000256" key="7">
    <source>
        <dbReference type="SAM" id="MobiDB-lite"/>
    </source>
</evidence>
<accession>A0A9Q1DGA3</accession>
<keyword evidence="11" id="KW-1185">Reference proteome</keyword>
<organism evidence="10 11">
    <name type="scientific">Conger conger</name>
    <name type="common">Conger eel</name>
    <name type="synonym">Muraena conger</name>
    <dbReference type="NCBI Taxonomy" id="82655"/>
    <lineage>
        <taxon>Eukaryota</taxon>
        <taxon>Metazoa</taxon>
        <taxon>Chordata</taxon>
        <taxon>Craniata</taxon>
        <taxon>Vertebrata</taxon>
        <taxon>Euteleostomi</taxon>
        <taxon>Actinopterygii</taxon>
        <taxon>Neopterygii</taxon>
        <taxon>Teleostei</taxon>
        <taxon>Anguilliformes</taxon>
        <taxon>Congridae</taxon>
        <taxon>Conger</taxon>
    </lineage>
</organism>
<dbReference type="OrthoDB" id="10038475at2759"/>
<evidence type="ECO:0000259" key="9">
    <source>
        <dbReference type="Pfam" id="PF16858"/>
    </source>
</evidence>
<dbReference type="GO" id="GO:0000796">
    <property type="term" value="C:condensin complex"/>
    <property type="evidence" value="ECO:0007669"/>
    <property type="project" value="TreeGrafter"/>
</dbReference>
<dbReference type="Proteomes" id="UP001152803">
    <property type="component" value="Unassembled WGS sequence"/>
</dbReference>
<proteinExistence type="inferred from homology"/>
<evidence type="ECO:0000256" key="6">
    <source>
        <dbReference type="ARBA" id="ARBA00030479"/>
    </source>
</evidence>
<dbReference type="Pfam" id="PF16858">
    <property type="entry name" value="CNDH2_C"/>
    <property type="match status" value="1"/>
</dbReference>
<evidence type="ECO:0000256" key="3">
    <source>
        <dbReference type="ARBA" id="ARBA00016903"/>
    </source>
</evidence>
<feature type="domain" description="Condensin II complex subunit H2 N-terminal" evidence="8">
    <location>
        <begin position="7"/>
        <end position="124"/>
    </location>
</feature>
<name>A0A9Q1DGA3_CONCO</name>
<dbReference type="PANTHER" id="PTHR14324">
    <property type="entry name" value="CONDENSIN-2 COMPLEX SUBUNIT H2"/>
    <property type="match status" value="1"/>
</dbReference>
<sequence>MDVAETRFTHLLQPIRDLTKNWEVDVASQLGEYLDELDQICISFDEGNTTMNFAEAALLIQGSACIYSKKVEYLYSLVYQALDFISNKNRRDKQPTSIEPDGRDKDATFGHKKDKVEFLSLDDFSETNSANVELRNDNAKGLEIVPLTPEPLIPVEVEEKKKNPLLSHKGEVLASCRDFRMNTFTPRANGLIRLDLISTPSMFVKDIRLYMQDNLVASPIVGLEDANPQNTPLPPLNLSEGPDEGGVMPGAAGAGDLPEAFLPLEGDEGMELDPGTDEHICRQQAPSERRMLRERPAERAGLQPEDIPDPWRCHNPFSTPLPDKPLKIGKHFTIPPGVQEVTGNKRKRRGTVKLPAFMDWFTKTSSDRPSRRTKKGPTFPDMEDLYWNNVREKLKILKRFQRRAGVLVCDVPGQRNLDQWGSEEQQQDEGLDEQPDDFQDPDGGGGDFSDHENPAEIADDRDLVITASQTERMSYEDLVKRSVELFLVNSRKYEQETVLSRRMKDWEEMIGPQLSTQEGQLAFDIHDYGNKIMAAFSDVAERRTFASIVRGKESHEVCRYMLASLQLANDHTVEIHRGEGLEEAIDTMALTLLTNQKAHERFKTYTAPSVTNAS</sequence>
<evidence type="ECO:0000256" key="5">
    <source>
        <dbReference type="ARBA" id="ARBA00023242"/>
    </source>
</evidence>
<evidence type="ECO:0000259" key="8">
    <source>
        <dbReference type="Pfam" id="PF06278"/>
    </source>
</evidence>
<dbReference type="InterPro" id="IPR031739">
    <property type="entry name" value="Ncaph2"/>
</dbReference>
<dbReference type="AlphaFoldDB" id="A0A9Q1DGA3"/>
<feature type="domain" description="Condensin-2 complex subunit H2 C-terminal" evidence="9">
    <location>
        <begin position="474"/>
        <end position="602"/>
    </location>
</feature>
<comment type="subcellular location">
    <subcellularLocation>
        <location evidence="1">Nucleus</location>
    </subcellularLocation>
</comment>